<organism evidence="1 2">
    <name type="scientific">Piscinibacterium candidicorallinum</name>
    <dbReference type="NCBI Taxonomy" id="1793872"/>
    <lineage>
        <taxon>Bacteria</taxon>
        <taxon>Pseudomonadati</taxon>
        <taxon>Pseudomonadota</taxon>
        <taxon>Betaproteobacteria</taxon>
        <taxon>Burkholderiales</taxon>
        <taxon>Piscinibacterium</taxon>
    </lineage>
</organism>
<dbReference type="EMBL" id="JBHRTI010000010">
    <property type="protein sequence ID" value="MFC3148838.1"/>
    <property type="molecule type" value="Genomic_DNA"/>
</dbReference>
<name>A0ABV7H7X9_9BURK</name>
<gene>
    <name evidence="1" type="ORF">ACFOEN_14490</name>
</gene>
<reference evidence="2" key="1">
    <citation type="journal article" date="2019" name="Int. J. Syst. Evol. Microbiol.">
        <title>The Global Catalogue of Microorganisms (GCM) 10K type strain sequencing project: providing services to taxonomists for standard genome sequencing and annotation.</title>
        <authorList>
            <consortium name="The Broad Institute Genomics Platform"/>
            <consortium name="The Broad Institute Genome Sequencing Center for Infectious Disease"/>
            <person name="Wu L."/>
            <person name="Ma J."/>
        </authorList>
    </citation>
    <scope>NUCLEOTIDE SEQUENCE [LARGE SCALE GENOMIC DNA]</scope>
    <source>
        <strain evidence="2">KCTC 52168</strain>
    </source>
</reference>
<evidence type="ECO:0000313" key="1">
    <source>
        <dbReference type="EMBL" id="MFC3148838.1"/>
    </source>
</evidence>
<evidence type="ECO:0000313" key="2">
    <source>
        <dbReference type="Proteomes" id="UP001595556"/>
    </source>
</evidence>
<dbReference type="Pfam" id="PF12007">
    <property type="entry name" value="DUF3501"/>
    <property type="match status" value="1"/>
</dbReference>
<keyword evidence="2" id="KW-1185">Reference proteome</keyword>
<accession>A0ABV7H7X9</accession>
<protein>
    <submittedName>
        <fullName evidence="1">DUF3501 family protein</fullName>
    </submittedName>
</protein>
<dbReference type="RefSeq" id="WP_377305143.1">
    <property type="nucleotide sequence ID" value="NZ_CP180191.1"/>
</dbReference>
<dbReference type="InterPro" id="IPR021890">
    <property type="entry name" value="DUF3501"/>
</dbReference>
<sequence>MSTTMNKITRDSLMTLEAYAKARPEFRKQVLEHKKLRTVAVGNHVTLIFEDELTVRYQIQEMLRIEKTFEERGILDELEAYNPLVPDGRNFKATMMIEYPEVAERKEALQRLKGIEHKVWVQVEGSPKVYAIADEDLERSNDTKTSAVHFMRFELTDEMAAALKYGVTLSVGVDHPMYSQAVSPLPIEVRNALVKDLA</sequence>
<dbReference type="Proteomes" id="UP001595556">
    <property type="component" value="Unassembled WGS sequence"/>
</dbReference>
<proteinExistence type="predicted"/>
<comment type="caution">
    <text evidence="1">The sequence shown here is derived from an EMBL/GenBank/DDBJ whole genome shotgun (WGS) entry which is preliminary data.</text>
</comment>